<dbReference type="EMBL" id="BGZJ01000002">
    <property type="protein sequence ID" value="GBO94849.1"/>
    <property type="molecule type" value="Genomic_DNA"/>
</dbReference>
<evidence type="ECO:0000313" key="2">
    <source>
        <dbReference type="Proteomes" id="UP000266091"/>
    </source>
</evidence>
<dbReference type="AlphaFoldDB" id="A0A388SHA4"/>
<reference evidence="1 2" key="1">
    <citation type="journal article" date="2018" name="Int. J. Syst. Evol. Microbiol.">
        <title>Mesosutterella multiformis gen. nov., sp. nov., a member of the family Sutterellaceae and Sutterella megalosphaeroides sp. nov., isolated from human faeces.</title>
        <authorList>
            <person name="Sakamoto M."/>
            <person name="Ikeyama N."/>
            <person name="Kunihiro T."/>
            <person name="Iino T."/>
            <person name="Yuki M."/>
            <person name="Ohkuma M."/>
        </authorList>
    </citation>
    <scope>NUCLEOTIDE SEQUENCE [LARGE SCALE GENOMIC DNA]</scope>
    <source>
        <strain evidence="1 2">4NBBH2</strain>
    </source>
</reference>
<comment type="caution">
    <text evidence="1">The sequence shown here is derived from an EMBL/GenBank/DDBJ whole genome shotgun (WGS) entry which is preliminary data.</text>
</comment>
<name>A0A388SHA4_9BURK</name>
<proteinExistence type="predicted"/>
<sequence>MDPYLFTKIMDDYLTNIRDRITDTYDGKRDRHIMIRGINQFAD</sequence>
<organism evidence="1 2">
    <name type="scientific">Mesosutterella multiformis</name>
    <dbReference type="NCBI Taxonomy" id="2259133"/>
    <lineage>
        <taxon>Bacteria</taxon>
        <taxon>Pseudomonadati</taxon>
        <taxon>Pseudomonadota</taxon>
        <taxon>Betaproteobacteria</taxon>
        <taxon>Burkholderiales</taxon>
        <taxon>Sutterellaceae</taxon>
        <taxon>Mesosutterella</taxon>
    </lineage>
</organism>
<evidence type="ECO:0000313" key="1">
    <source>
        <dbReference type="EMBL" id="GBO94849.1"/>
    </source>
</evidence>
<accession>A0A388SHA4</accession>
<dbReference type="Proteomes" id="UP000266091">
    <property type="component" value="Unassembled WGS sequence"/>
</dbReference>
<gene>
    <name evidence="1" type="ORF">MESMUL_22030</name>
</gene>
<protein>
    <submittedName>
        <fullName evidence="1">Uncharacterized protein</fullName>
    </submittedName>
</protein>
<keyword evidence="2" id="KW-1185">Reference proteome</keyword>